<dbReference type="InterPro" id="IPR001888">
    <property type="entry name" value="Transposase_1"/>
</dbReference>
<dbReference type="Proteomes" id="UP000299102">
    <property type="component" value="Unassembled WGS sequence"/>
</dbReference>
<sequence>MNLIPVDLLRVKSWLKDQLALQTIEKFGLIRNNLMLCVWWDLKGVIHYELLPPAKTIHPDLSCQQLFPPDKIFQGLLADPFVMHVFVYKVLIQSAWNGYVTDLAAAISAPATGVVLHRLGRRVQYHTEYGREVAAAAVVFRSFLDEFNKPPDKLCRKPKTAAVVEGAVVALVRRDSLIASRAKFIKRIIPLAGVGSSPAPPAASPTSPPSTDIKEILSCHSKMSKDLYGSVDCERPRLLAVPI</sequence>
<organism evidence="1 2">
    <name type="scientific">Eumeta variegata</name>
    <name type="common">Bagworm moth</name>
    <name type="synonym">Eumeta japonica</name>
    <dbReference type="NCBI Taxonomy" id="151549"/>
    <lineage>
        <taxon>Eukaryota</taxon>
        <taxon>Metazoa</taxon>
        <taxon>Ecdysozoa</taxon>
        <taxon>Arthropoda</taxon>
        <taxon>Hexapoda</taxon>
        <taxon>Insecta</taxon>
        <taxon>Pterygota</taxon>
        <taxon>Neoptera</taxon>
        <taxon>Endopterygota</taxon>
        <taxon>Lepidoptera</taxon>
        <taxon>Glossata</taxon>
        <taxon>Ditrysia</taxon>
        <taxon>Tineoidea</taxon>
        <taxon>Psychidae</taxon>
        <taxon>Oiketicinae</taxon>
        <taxon>Eumeta</taxon>
    </lineage>
</organism>
<dbReference type="OrthoDB" id="6433213at2759"/>
<dbReference type="AlphaFoldDB" id="A0A4C1Y9V1"/>
<evidence type="ECO:0000313" key="1">
    <source>
        <dbReference type="EMBL" id="GBP71652.1"/>
    </source>
</evidence>
<comment type="caution">
    <text evidence="1">The sequence shown here is derived from an EMBL/GenBank/DDBJ whole genome shotgun (WGS) entry which is preliminary data.</text>
</comment>
<gene>
    <name evidence="1" type="ORF">EVAR_62897_1</name>
</gene>
<protein>
    <submittedName>
        <fullName evidence="1">Uncharacterized protein</fullName>
    </submittedName>
</protein>
<dbReference type="Pfam" id="PF01359">
    <property type="entry name" value="Transposase_1"/>
    <property type="match status" value="1"/>
</dbReference>
<evidence type="ECO:0000313" key="2">
    <source>
        <dbReference type="Proteomes" id="UP000299102"/>
    </source>
</evidence>
<keyword evidence="2" id="KW-1185">Reference proteome</keyword>
<accession>A0A4C1Y9V1</accession>
<proteinExistence type="predicted"/>
<name>A0A4C1Y9V1_EUMVA</name>
<reference evidence="1 2" key="1">
    <citation type="journal article" date="2019" name="Commun. Biol.">
        <title>The bagworm genome reveals a unique fibroin gene that provides high tensile strength.</title>
        <authorList>
            <person name="Kono N."/>
            <person name="Nakamura H."/>
            <person name="Ohtoshi R."/>
            <person name="Tomita M."/>
            <person name="Numata K."/>
            <person name="Arakawa K."/>
        </authorList>
    </citation>
    <scope>NUCLEOTIDE SEQUENCE [LARGE SCALE GENOMIC DNA]</scope>
</reference>
<dbReference type="EMBL" id="BGZK01001116">
    <property type="protein sequence ID" value="GBP71652.1"/>
    <property type="molecule type" value="Genomic_DNA"/>
</dbReference>